<dbReference type="RefSeq" id="WP_072991099.1">
    <property type="nucleotide sequence ID" value="NZ_FQWE01000005.1"/>
</dbReference>
<keyword evidence="3" id="KW-0479">Metal-binding</keyword>
<dbReference type="Proteomes" id="UP000184036">
    <property type="component" value="Unassembled WGS sequence"/>
</dbReference>
<evidence type="ECO:0000256" key="6">
    <source>
        <dbReference type="ARBA" id="ARBA00034078"/>
    </source>
</evidence>
<dbReference type="STRING" id="271157.SAMN05444396_105181"/>
<protein>
    <submittedName>
        <fullName evidence="8">Ferredoxin, 2Fe-2S</fullName>
    </submittedName>
</protein>
<evidence type="ECO:0000256" key="1">
    <source>
        <dbReference type="ARBA" id="ARBA00010914"/>
    </source>
</evidence>
<dbReference type="InterPro" id="IPR001055">
    <property type="entry name" value="Adrenodoxin-like"/>
</dbReference>
<evidence type="ECO:0000313" key="8">
    <source>
        <dbReference type="EMBL" id="SHG16912.1"/>
    </source>
</evidence>
<keyword evidence="2" id="KW-0001">2Fe-2S</keyword>
<accession>A0A1M5HM51</accession>
<dbReference type="GO" id="GO:0051537">
    <property type="term" value="F:2 iron, 2 sulfur cluster binding"/>
    <property type="evidence" value="ECO:0007669"/>
    <property type="project" value="UniProtKB-KW"/>
</dbReference>
<gene>
    <name evidence="8" type="ORF">SAMN05444396_105181</name>
</gene>
<sequence>MPKVIYIEAEGKTHEIELPLGATFMEGAVQNDVKGIIAECGGSCMCATCHVYVDDAYLNLLPEMEEEEDEMLEGTIAQRTANSRLGCQVRASKALDGIILRIPKEK</sequence>
<dbReference type="InterPro" id="IPR018298">
    <property type="entry name" value="Adrenodoxin_Fe-S_BS"/>
</dbReference>
<dbReference type="AlphaFoldDB" id="A0A1M5HM51"/>
<dbReference type="InterPro" id="IPR036010">
    <property type="entry name" value="2Fe-2S_ferredoxin-like_sf"/>
</dbReference>
<dbReference type="SUPFAM" id="SSF54292">
    <property type="entry name" value="2Fe-2S ferredoxin-like"/>
    <property type="match status" value="1"/>
</dbReference>
<evidence type="ECO:0000256" key="5">
    <source>
        <dbReference type="ARBA" id="ARBA00023014"/>
    </source>
</evidence>
<dbReference type="InterPro" id="IPR001041">
    <property type="entry name" value="2Fe-2S_ferredoxin-type"/>
</dbReference>
<dbReference type="PANTHER" id="PTHR23426:SF65">
    <property type="entry name" value="FERREDOXIN-2, MITOCHONDRIAL"/>
    <property type="match status" value="1"/>
</dbReference>
<dbReference type="Gene3D" id="3.10.20.30">
    <property type="match status" value="1"/>
</dbReference>
<dbReference type="PROSITE" id="PS51085">
    <property type="entry name" value="2FE2S_FER_2"/>
    <property type="match status" value="1"/>
</dbReference>
<evidence type="ECO:0000256" key="2">
    <source>
        <dbReference type="ARBA" id="ARBA00022714"/>
    </source>
</evidence>
<dbReference type="PROSITE" id="PS00814">
    <property type="entry name" value="ADX"/>
    <property type="match status" value="1"/>
</dbReference>
<organism evidence="8 9">
    <name type="scientific">Flavobacterium segetis</name>
    <dbReference type="NCBI Taxonomy" id="271157"/>
    <lineage>
        <taxon>Bacteria</taxon>
        <taxon>Pseudomonadati</taxon>
        <taxon>Bacteroidota</taxon>
        <taxon>Flavobacteriia</taxon>
        <taxon>Flavobacteriales</taxon>
        <taxon>Flavobacteriaceae</taxon>
        <taxon>Flavobacterium</taxon>
    </lineage>
</organism>
<dbReference type="Pfam" id="PF00111">
    <property type="entry name" value="Fer2"/>
    <property type="match status" value="1"/>
</dbReference>
<name>A0A1M5HM51_9FLAO</name>
<dbReference type="OrthoDB" id="9799640at2"/>
<evidence type="ECO:0000313" key="9">
    <source>
        <dbReference type="Proteomes" id="UP000184036"/>
    </source>
</evidence>
<keyword evidence="5" id="KW-0411">Iron-sulfur</keyword>
<dbReference type="GO" id="GO:0005829">
    <property type="term" value="C:cytosol"/>
    <property type="evidence" value="ECO:0007669"/>
    <property type="project" value="TreeGrafter"/>
</dbReference>
<evidence type="ECO:0000256" key="4">
    <source>
        <dbReference type="ARBA" id="ARBA00023004"/>
    </source>
</evidence>
<dbReference type="InterPro" id="IPR012675">
    <property type="entry name" value="Beta-grasp_dom_sf"/>
</dbReference>
<dbReference type="GO" id="GO:0009055">
    <property type="term" value="F:electron transfer activity"/>
    <property type="evidence" value="ECO:0007669"/>
    <property type="project" value="TreeGrafter"/>
</dbReference>
<feature type="domain" description="2Fe-2S ferredoxin-type" evidence="7">
    <location>
        <begin position="3"/>
        <end position="106"/>
    </location>
</feature>
<keyword evidence="4" id="KW-0408">Iron</keyword>
<evidence type="ECO:0000256" key="3">
    <source>
        <dbReference type="ARBA" id="ARBA00022723"/>
    </source>
</evidence>
<dbReference type="PRINTS" id="PR00355">
    <property type="entry name" value="ADRENODOXIN"/>
</dbReference>
<dbReference type="GO" id="GO:0046872">
    <property type="term" value="F:metal ion binding"/>
    <property type="evidence" value="ECO:0007669"/>
    <property type="project" value="UniProtKB-KW"/>
</dbReference>
<dbReference type="EMBL" id="FQWE01000005">
    <property type="protein sequence ID" value="SHG16912.1"/>
    <property type="molecule type" value="Genomic_DNA"/>
</dbReference>
<reference evidence="9" key="1">
    <citation type="submission" date="2016-11" db="EMBL/GenBank/DDBJ databases">
        <authorList>
            <person name="Varghese N."/>
            <person name="Submissions S."/>
        </authorList>
    </citation>
    <scope>NUCLEOTIDE SEQUENCE [LARGE SCALE GENOMIC DNA]</scope>
    <source>
        <strain evidence="9">DSM 19741</strain>
    </source>
</reference>
<keyword evidence="9" id="KW-1185">Reference proteome</keyword>
<evidence type="ECO:0000259" key="7">
    <source>
        <dbReference type="PROSITE" id="PS51085"/>
    </source>
</evidence>
<dbReference type="PANTHER" id="PTHR23426">
    <property type="entry name" value="FERREDOXIN/ADRENODOXIN"/>
    <property type="match status" value="1"/>
</dbReference>
<comment type="similarity">
    <text evidence="1">Belongs to the adrenodoxin/putidaredoxin family.</text>
</comment>
<comment type="cofactor">
    <cofactor evidence="6">
        <name>[2Fe-2S] cluster</name>
        <dbReference type="ChEBI" id="CHEBI:190135"/>
    </cofactor>
</comment>
<dbReference type="CDD" id="cd00207">
    <property type="entry name" value="fer2"/>
    <property type="match status" value="1"/>
</dbReference>
<proteinExistence type="inferred from homology"/>
<dbReference type="GO" id="GO:0140647">
    <property type="term" value="P:P450-containing electron transport chain"/>
    <property type="evidence" value="ECO:0007669"/>
    <property type="project" value="InterPro"/>
</dbReference>